<name>A0A543HUD7_9MICO</name>
<proteinExistence type="predicted"/>
<organism evidence="1 2">
    <name type="scientific">Humibacillus xanthopallidus</name>
    <dbReference type="NCBI Taxonomy" id="412689"/>
    <lineage>
        <taxon>Bacteria</taxon>
        <taxon>Bacillati</taxon>
        <taxon>Actinomycetota</taxon>
        <taxon>Actinomycetes</taxon>
        <taxon>Micrococcales</taxon>
        <taxon>Intrasporangiaceae</taxon>
        <taxon>Humibacillus</taxon>
    </lineage>
</organism>
<protein>
    <recommendedName>
        <fullName evidence="3">Gp5/Type VI secretion system Vgr protein OB-fold domain-containing protein</fullName>
    </recommendedName>
</protein>
<evidence type="ECO:0000313" key="2">
    <source>
        <dbReference type="Proteomes" id="UP000316747"/>
    </source>
</evidence>
<dbReference type="OrthoDB" id="9762420at2"/>
<reference evidence="1 2" key="1">
    <citation type="submission" date="2019-06" db="EMBL/GenBank/DDBJ databases">
        <title>Genome sequencing of plant associated microbes to promote plant fitness in Sorghum bicolor and Oryza sativa.</title>
        <authorList>
            <person name="Coleman-Derr D."/>
        </authorList>
    </citation>
    <scope>NUCLEOTIDE SEQUENCE [LARGE SCALE GENOMIC DNA]</scope>
    <source>
        <strain evidence="1 2">KV-663</strain>
    </source>
</reference>
<dbReference type="SUPFAM" id="SSF69255">
    <property type="entry name" value="gp5 N-terminal domain-like"/>
    <property type="match status" value="1"/>
</dbReference>
<dbReference type="AlphaFoldDB" id="A0A543HUD7"/>
<gene>
    <name evidence="1" type="ORF">FBY41_1967</name>
</gene>
<dbReference type="EMBL" id="VFPM01000002">
    <property type="protein sequence ID" value="TQM61945.1"/>
    <property type="molecule type" value="Genomic_DNA"/>
</dbReference>
<evidence type="ECO:0008006" key="3">
    <source>
        <dbReference type="Google" id="ProtNLM"/>
    </source>
</evidence>
<keyword evidence="2" id="KW-1185">Reference proteome</keyword>
<dbReference type="Proteomes" id="UP000316747">
    <property type="component" value="Unassembled WGS sequence"/>
</dbReference>
<evidence type="ECO:0000313" key="1">
    <source>
        <dbReference type="EMBL" id="TQM61945.1"/>
    </source>
</evidence>
<accession>A0A543HUD7</accession>
<dbReference type="RefSeq" id="WP_141843935.1">
    <property type="nucleotide sequence ID" value="NZ_VFPM01000002.1"/>
</dbReference>
<comment type="caution">
    <text evidence="1">The sequence shown here is derived from an EMBL/GenBank/DDBJ whole genome shotgun (WGS) entry which is preliminary data.</text>
</comment>
<sequence length="211" mass="22529">MSSMVEAIRAVVRRELAGLRGPALGVITGLHPHSSDSDDFNDEVDVTLQHEKAQLVNVPVAVDAPGTSAPLKTGDVVLVQFLGGDLQQPLVTACFHTADDRPPLHKEHDRIVEQRVDGKPRNRMKLAADGQLTFQRFDANGDQAVTLLLDGDGKLTITAKDKEVTITCSTLTVEGNLTVKKGNVEVTEGTMKATNSANKSTTIDGNKIIGA</sequence>